<proteinExistence type="evidence at transcript level"/>
<feature type="compositionally biased region" description="Polar residues" evidence="3">
    <location>
        <begin position="324"/>
        <end position="333"/>
    </location>
</feature>
<evidence type="ECO:0000256" key="3">
    <source>
        <dbReference type="SAM" id="MobiDB-lite"/>
    </source>
</evidence>
<dbReference type="Gene3D" id="2.30.30.140">
    <property type="match status" value="1"/>
</dbReference>
<dbReference type="Pfam" id="PF00567">
    <property type="entry name" value="TUDOR"/>
    <property type="match status" value="1"/>
</dbReference>
<feature type="compositionally biased region" description="Low complexity" evidence="3">
    <location>
        <begin position="298"/>
        <end position="312"/>
    </location>
</feature>
<dbReference type="InterPro" id="IPR013894">
    <property type="entry name" value="RMI1_OB"/>
</dbReference>
<feature type="compositionally biased region" description="Basic and acidic residues" evidence="3">
    <location>
        <begin position="335"/>
        <end position="346"/>
    </location>
</feature>
<dbReference type="GO" id="GO:0005634">
    <property type="term" value="C:nucleus"/>
    <property type="evidence" value="ECO:0007669"/>
    <property type="project" value="UniProtKB-SubCell"/>
</dbReference>
<feature type="compositionally biased region" description="Low complexity" evidence="3">
    <location>
        <begin position="375"/>
        <end position="388"/>
    </location>
</feature>
<feature type="compositionally biased region" description="Basic and acidic residues" evidence="3">
    <location>
        <begin position="541"/>
        <end position="560"/>
    </location>
</feature>
<dbReference type="AlphaFoldDB" id="A0A2L2XWA6"/>
<feature type="compositionally biased region" description="Basic and acidic residues" evidence="3">
    <location>
        <begin position="236"/>
        <end position="249"/>
    </location>
</feature>
<keyword evidence="2" id="KW-0539">Nucleus</keyword>
<dbReference type="InterPro" id="IPR002999">
    <property type="entry name" value="Tudor"/>
</dbReference>
<dbReference type="PANTHER" id="PTHR13681">
    <property type="entry name" value="SURVIVAL OF MOTOR NEURON-RELATED-SPLICING FACTOR 30-RELATED"/>
    <property type="match status" value="1"/>
</dbReference>
<comment type="subcellular location">
    <subcellularLocation>
        <location evidence="1">Nucleus</location>
    </subcellularLocation>
</comment>
<dbReference type="EMBL" id="IAAA01008591">
    <property type="protein sequence ID" value="LAA00344.1"/>
    <property type="molecule type" value="mRNA"/>
</dbReference>
<evidence type="ECO:0000256" key="2">
    <source>
        <dbReference type="ARBA" id="ARBA00023242"/>
    </source>
</evidence>
<evidence type="ECO:0000313" key="5">
    <source>
        <dbReference type="EMBL" id="LAA00344.1"/>
    </source>
</evidence>
<feature type="region of interest" description="Disordered" evidence="3">
    <location>
        <begin position="507"/>
        <end position="574"/>
    </location>
</feature>
<feature type="compositionally biased region" description="Basic and acidic residues" evidence="3">
    <location>
        <begin position="510"/>
        <end position="529"/>
    </location>
</feature>
<reference evidence="5" key="1">
    <citation type="journal article" date="2016" name="Mol. Ecol. Resour.">
        <title>Evaluation of the impact of RNA preservation methods of spiders for de novo transcriptome assembly.</title>
        <authorList>
            <person name="Kono N."/>
            <person name="Nakamura H."/>
            <person name="Ito Y."/>
            <person name="Tomita M."/>
            <person name="Arakawa K."/>
        </authorList>
    </citation>
    <scope>NUCLEOTIDE SEQUENCE</scope>
    <source>
        <tissue evidence="5">Whole body</tissue>
    </source>
</reference>
<dbReference type="PROSITE" id="PS50304">
    <property type="entry name" value="TUDOR"/>
    <property type="match status" value="1"/>
</dbReference>
<dbReference type="SMART" id="SM01161">
    <property type="entry name" value="DUF1767"/>
    <property type="match status" value="1"/>
</dbReference>
<feature type="compositionally biased region" description="Polar residues" evidence="3">
    <location>
        <begin position="347"/>
        <end position="374"/>
    </location>
</feature>
<dbReference type="SUPFAM" id="SSF63748">
    <property type="entry name" value="Tudor/PWWP/MBT"/>
    <property type="match status" value="1"/>
</dbReference>
<feature type="region of interest" description="Disordered" evidence="3">
    <location>
        <begin position="236"/>
        <end position="406"/>
    </location>
</feature>
<dbReference type="PANTHER" id="PTHR13681:SF24">
    <property type="entry name" value="TUDOR DOMAIN-CONTAINING PROTEIN 3"/>
    <property type="match status" value="1"/>
</dbReference>
<feature type="domain" description="Tudor" evidence="4">
    <location>
        <begin position="437"/>
        <end position="497"/>
    </location>
</feature>
<sequence>MDLLTELTAKGWYLSNKGLEICKEGLNHVDVNGIIRKALDIDLREIGGKFFPDESNRGKLDSISGSGVVQIQKIKNASAPKYEYGSGAPPILRLLLTDGNVYVNCLQWGPWKSITMDTPPGTKIFLKPGKIAMQNNFLLLSENQFNLLDGHVAPMVEKWELCRQLASHVRTKGNLDGNGPPPWIPFGKPITATKQPMKGKNFRALETETKETKEEDEAFKQQRLANIAEVARVKEGKPKVFGGGKDKQSNTKPESNFPHNLSGNSSDTANHAKPYRNFNEYDNRQPPRNQNDYKYPRNNNGGNNHNNRNGKNWAHQDAPRTQVPPENSTQGQFYSKDKRMDQRNKFQNDFQNPRNQNTHQQQRTFNSNTYRGNDSANSSKKFSKGSNFYENSRTSSDRPYGNDHSNVEDLSQRISSIKLHGYDHSNEGTVTIPNKPFIIPGAEVLAKYWEDHKFYPAKVTGVGPEGKTCVVFFTDYGNYEEVVVDDVQEMQVQSNMWNVGPISFQPSHWNGRERDQDFRSSSDYQDNRHRSGQGQRRHDGHRQQRHDDQRQQQQRHDFRPSVKLYQPPQQRHPS</sequence>
<evidence type="ECO:0000259" key="4">
    <source>
        <dbReference type="PROSITE" id="PS50304"/>
    </source>
</evidence>
<dbReference type="Gene3D" id="2.40.50.770">
    <property type="entry name" value="RecQ-mediated genome instability protein Rmi1, C-terminal domain"/>
    <property type="match status" value="1"/>
</dbReference>
<evidence type="ECO:0000256" key="1">
    <source>
        <dbReference type="ARBA" id="ARBA00004123"/>
    </source>
</evidence>
<dbReference type="InterPro" id="IPR042470">
    <property type="entry name" value="RMI1_N_C_sf"/>
</dbReference>
<dbReference type="OrthoDB" id="434939at2759"/>
<name>A0A2L2XWA6_PARTP</name>
<accession>A0A2L2XWA6</accession>
<dbReference type="Pfam" id="PF08585">
    <property type="entry name" value="RMI1_N_C"/>
    <property type="match status" value="1"/>
</dbReference>
<protein>
    <submittedName>
        <fullName evidence="5">Tudor domain-containing protein 3</fullName>
    </submittedName>
</protein>
<feature type="compositionally biased region" description="Polar residues" evidence="3">
    <location>
        <begin position="250"/>
        <end position="269"/>
    </location>
</feature>
<dbReference type="SMART" id="SM00333">
    <property type="entry name" value="TUDOR"/>
    <property type="match status" value="1"/>
</dbReference>
<organism evidence="5">
    <name type="scientific">Parasteatoda tepidariorum</name>
    <name type="common">Common house spider</name>
    <name type="synonym">Achaearanea tepidariorum</name>
    <dbReference type="NCBI Taxonomy" id="114398"/>
    <lineage>
        <taxon>Eukaryota</taxon>
        <taxon>Metazoa</taxon>
        <taxon>Ecdysozoa</taxon>
        <taxon>Arthropoda</taxon>
        <taxon>Chelicerata</taxon>
        <taxon>Arachnida</taxon>
        <taxon>Araneae</taxon>
        <taxon>Araneomorphae</taxon>
        <taxon>Entelegynae</taxon>
        <taxon>Araneoidea</taxon>
        <taxon>Theridiidae</taxon>
        <taxon>Parasteatoda</taxon>
    </lineage>
</organism>